<feature type="transmembrane region" description="Helical" evidence="6">
    <location>
        <begin position="231"/>
        <end position="252"/>
    </location>
</feature>
<name>A0A1B7L1U1_9ENTR</name>
<dbReference type="Pfam" id="PF07690">
    <property type="entry name" value="MFS_1"/>
    <property type="match status" value="1"/>
</dbReference>
<evidence type="ECO:0000256" key="1">
    <source>
        <dbReference type="ARBA" id="ARBA00004141"/>
    </source>
</evidence>
<evidence type="ECO:0000256" key="4">
    <source>
        <dbReference type="ARBA" id="ARBA00022989"/>
    </source>
</evidence>
<dbReference type="InterPro" id="IPR011701">
    <property type="entry name" value="MFS"/>
</dbReference>
<dbReference type="Gene3D" id="1.20.1720.10">
    <property type="entry name" value="Multidrug resistance protein D"/>
    <property type="match status" value="1"/>
</dbReference>
<dbReference type="Gene3D" id="1.20.1250.20">
    <property type="entry name" value="MFS general substrate transporter like domains"/>
    <property type="match status" value="1"/>
</dbReference>
<keyword evidence="9" id="KW-1185">Reference proteome</keyword>
<comment type="subcellular location">
    <subcellularLocation>
        <location evidence="1">Membrane</location>
        <topology evidence="1">Multi-pass membrane protein</topology>
    </subcellularLocation>
</comment>
<dbReference type="InterPro" id="IPR036259">
    <property type="entry name" value="MFS_trans_sf"/>
</dbReference>
<feature type="transmembrane region" description="Helical" evidence="6">
    <location>
        <begin position="139"/>
        <end position="162"/>
    </location>
</feature>
<dbReference type="STRING" id="1691903.A9B99_10785"/>
<feature type="transmembrane region" description="Helical" evidence="6">
    <location>
        <begin position="312"/>
        <end position="329"/>
    </location>
</feature>
<dbReference type="PANTHER" id="PTHR42718">
    <property type="entry name" value="MAJOR FACILITATOR SUPERFAMILY MULTIDRUG TRANSPORTER MFSC"/>
    <property type="match status" value="1"/>
</dbReference>
<evidence type="ECO:0000256" key="6">
    <source>
        <dbReference type="SAM" id="Phobius"/>
    </source>
</evidence>
<dbReference type="SUPFAM" id="SSF103473">
    <property type="entry name" value="MFS general substrate transporter"/>
    <property type="match status" value="2"/>
</dbReference>
<keyword evidence="2" id="KW-1003">Cell membrane</keyword>
<dbReference type="GO" id="GO:0016020">
    <property type="term" value="C:membrane"/>
    <property type="evidence" value="ECO:0007669"/>
    <property type="project" value="UniProtKB-SubCell"/>
</dbReference>
<dbReference type="CDD" id="cd17321">
    <property type="entry name" value="MFS_MMR_MDR_like"/>
    <property type="match status" value="1"/>
</dbReference>
<evidence type="ECO:0000256" key="5">
    <source>
        <dbReference type="ARBA" id="ARBA00023136"/>
    </source>
</evidence>
<evidence type="ECO:0000259" key="7">
    <source>
        <dbReference type="PROSITE" id="PS50850"/>
    </source>
</evidence>
<dbReference type="Proteomes" id="UP000078225">
    <property type="component" value="Unassembled WGS sequence"/>
</dbReference>
<feature type="domain" description="Major facilitator superfamily (MFS) profile" evidence="7">
    <location>
        <begin position="15"/>
        <end position="467"/>
    </location>
</feature>
<dbReference type="GO" id="GO:0022857">
    <property type="term" value="F:transmembrane transporter activity"/>
    <property type="evidence" value="ECO:0007669"/>
    <property type="project" value="InterPro"/>
</dbReference>
<feature type="transmembrane region" description="Helical" evidence="6">
    <location>
        <begin position="205"/>
        <end position="225"/>
    </location>
</feature>
<feature type="transmembrane region" description="Helical" evidence="6">
    <location>
        <begin position="106"/>
        <end position="127"/>
    </location>
</feature>
<gene>
    <name evidence="8" type="ORF">A9B99_10785</name>
</gene>
<keyword evidence="3 6" id="KW-0812">Transmembrane</keyword>
<keyword evidence="4 6" id="KW-1133">Transmembrane helix</keyword>
<evidence type="ECO:0000256" key="3">
    <source>
        <dbReference type="ARBA" id="ARBA00022692"/>
    </source>
</evidence>
<comment type="caution">
    <text evidence="8">The sequence shown here is derived from an EMBL/GenBank/DDBJ whole genome shotgun (WGS) entry which is preliminary data.</text>
</comment>
<keyword evidence="5 6" id="KW-0472">Membrane</keyword>
<feature type="transmembrane region" description="Helical" evidence="6">
    <location>
        <begin position="81"/>
        <end position="100"/>
    </location>
</feature>
<feature type="transmembrane region" description="Helical" evidence="6">
    <location>
        <begin position="50"/>
        <end position="69"/>
    </location>
</feature>
<feature type="transmembrane region" description="Helical" evidence="6">
    <location>
        <begin position="419"/>
        <end position="437"/>
    </location>
</feature>
<sequence>MNKTSPGRHTLTMAGLLLLVAGQLMPQMDFSIVNVALESVSISLHASKTQLGLIVSLYGLAFAVCLALSGRLGDRYGRRRLFMLGIALFAIASFFCGLATTIHQLIVARIAQGVAAALLMPQILATIHVSLSGARHSQAIGIYGSVGGLSFVIGQALGGWLVSADLFGLSWRTVFYINLPVCLVILYFARKFIPETQQDGQTIFDWYGTALLALVITLILTAISWGPEWQWGWPVWLCATAVIALLPGLVRVEKKLAGLGKMPLLPPALLQRRTYLAGVSSLVLQVASYGGFMFVVALTLQSGFQWSSVESGNAFIALGVTYFITSLYADQVAKWFGRLSYSGLVMCASLINLSGYWLLFQLITAHQGALTPWDLIAPMAITGIGNAFSVNCSVRIGLTDLPAQFAGAGSALMTTMQQTAIALGTALAGAMYIQHLASDDIHQLNALKAGLLVLGCMMLLQFALHAASVVRRLRAAPART</sequence>
<feature type="transmembrane region" description="Helical" evidence="6">
    <location>
        <begin position="375"/>
        <end position="398"/>
    </location>
</feature>
<dbReference type="PANTHER" id="PTHR42718:SF39">
    <property type="entry name" value="ACTINORHODIN TRANSPORTER-RELATED"/>
    <property type="match status" value="1"/>
</dbReference>
<proteinExistence type="predicted"/>
<accession>A0A1B7L1U1</accession>
<dbReference type="InterPro" id="IPR020846">
    <property type="entry name" value="MFS_dom"/>
</dbReference>
<feature type="transmembrane region" description="Helical" evidence="6">
    <location>
        <begin position="174"/>
        <end position="193"/>
    </location>
</feature>
<evidence type="ECO:0000313" key="8">
    <source>
        <dbReference type="EMBL" id="OAT76261.1"/>
    </source>
</evidence>
<dbReference type="RefSeq" id="WP_064599734.1">
    <property type="nucleotide sequence ID" value="NZ_JBDJAE010000004.1"/>
</dbReference>
<feature type="transmembrane region" description="Helical" evidence="6">
    <location>
        <begin position="273"/>
        <end position="300"/>
    </location>
</feature>
<evidence type="ECO:0000313" key="9">
    <source>
        <dbReference type="Proteomes" id="UP000078225"/>
    </source>
</evidence>
<evidence type="ECO:0000256" key="2">
    <source>
        <dbReference type="ARBA" id="ARBA00022475"/>
    </source>
</evidence>
<feature type="transmembrane region" description="Helical" evidence="6">
    <location>
        <begin position="449"/>
        <end position="470"/>
    </location>
</feature>
<dbReference type="EMBL" id="LYRP01000033">
    <property type="protein sequence ID" value="OAT76261.1"/>
    <property type="molecule type" value="Genomic_DNA"/>
</dbReference>
<reference evidence="9" key="1">
    <citation type="submission" date="2016-05" db="EMBL/GenBank/DDBJ databases">
        <authorList>
            <person name="Behera P."/>
            <person name="Vaishampayan P."/>
            <person name="Singh N."/>
            <person name="Raina V."/>
            <person name="Suar M."/>
            <person name="Pattnaik A."/>
            <person name="Rastogi G."/>
        </authorList>
    </citation>
    <scope>NUCLEOTIDE SEQUENCE [LARGE SCALE GENOMIC DNA]</scope>
    <source>
        <strain evidence="9">MP23</strain>
    </source>
</reference>
<dbReference type="AlphaFoldDB" id="A0A1B7L1U1"/>
<dbReference type="PROSITE" id="PS50850">
    <property type="entry name" value="MFS"/>
    <property type="match status" value="1"/>
</dbReference>
<feature type="transmembrane region" description="Helical" evidence="6">
    <location>
        <begin position="341"/>
        <end position="363"/>
    </location>
</feature>
<protein>
    <recommendedName>
        <fullName evidence="7">Major facilitator superfamily (MFS) profile domain-containing protein</fullName>
    </recommendedName>
</protein>
<organism evidence="8 9">
    <name type="scientific">Mangrovibacter phragmitis</name>
    <dbReference type="NCBI Taxonomy" id="1691903"/>
    <lineage>
        <taxon>Bacteria</taxon>
        <taxon>Pseudomonadati</taxon>
        <taxon>Pseudomonadota</taxon>
        <taxon>Gammaproteobacteria</taxon>
        <taxon>Enterobacterales</taxon>
        <taxon>Enterobacteriaceae</taxon>
        <taxon>Mangrovibacter</taxon>
    </lineage>
</organism>